<evidence type="ECO:0000256" key="13">
    <source>
        <dbReference type="SAM" id="Phobius"/>
    </source>
</evidence>
<dbReference type="Gene3D" id="1.10.238.10">
    <property type="entry name" value="EF-hand"/>
    <property type="match status" value="1"/>
</dbReference>
<keyword evidence="8" id="KW-0106">Calcium</keyword>
<dbReference type="eggNOG" id="KOG2569">
    <property type="taxonomic scope" value="Eukaryota"/>
</dbReference>
<keyword evidence="4" id="KW-0519">Myristate</keyword>
<dbReference type="FunFam" id="1.10.238.10:FF:000072">
    <property type="entry name" value="Hippocalcin-like protein 1"/>
    <property type="match status" value="1"/>
</dbReference>
<feature type="transmembrane region" description="Helical" evidence="13">
    <location>
        <begin position="477"/>
        <end position="497"/>
    </location>
</feature>
<keyword evidence="16" id="KW-1185">Reference proteome</keyword>
<dbReference type="PROSITE" id="PS50222">
    <property type="entry name" value="EF_HAND_2"/>
    <property type="match status" value="3"/>
</dbReference>
<evidence type="ECO:0000259" key="14">
    <source>
        <dbReference type="PROSITE" id="PS50222"/>
    </source>
</evidence>
<feature type="region of interest" description="Disordered" evidence="12">
    <location>
        <begin position="227"/>
        <end position="267"/>
    </location>
</feature>
<dbReference type="GO" id="GO:0030136">
    <property type="term" value="C:clathrin-coated vesicle"/>
    <property type="evidence" value="ECO:0007669"/>
    <property type="project" value="TreeGrafter"/>
</dbReference>
<feature type="domain" description="EF-hand" evidence="14">
    <location>
        <begin position="1013"/>
        <end position="1048"/>
    </location>
</feature>
<dbReference type="GO" id="GO:0072583">
    <property type="term" value="P:clathrin-dependent endocytosis"/>
    <property type="evidence" value="ECO:0007669"/>
    <property type="project" value="TreeGrafter"/>
</dbReference>
<dbReference type="CDD" id="cd00051">
    <property type="entry name" value="EFh"/>
    <property type="match status" value="2"/>
</dbReference>
<feature type="domain" description="EF-hand" evidence="14">
    <location>
        <begin position="965"/>
        <end position="1000"/>
    </location>
</feature>
<dbReference type="PRINTS" id="PR00450">
    <property type="entry name" value="RECOVERIN"/>
</dbReference>
<feature type="transmembrane region" description="Helical" evidence="13">
    <location>
        <begin position="339"/>
        <end position="358"/>
    </location>
</feature>
<evidence type="ECO:0000313" key="15">
    <source>
        <dbReference type="EMBL" id="KFO31929.1"/>
    </source>
</evidence>
<dbReference type="PANTHER" id="PTHR21229">
    <property type="entry name" value="LUNG SEVEN TRANSMEMBRANE RECEPTOR"/>
    <property type="match status" value="1"/>
</dbReference>
<organism evidence="15 16">
    <name type="scientific">Fukomys damarensis</name>
    <name type="common">Damaraland mole rat</name>
    <name type="synonym">Cryptomys damarensis</name>
    <dbReference type="NCBI Taxonomy" id="885580"/>
    <lineage>
        <taxon>Eukaryota</taxon>
        <taxon>Metazoa</taxon>
        <taxon>Chordata</taxon>
        <taxon>Craniata</taxon>
        <taxon>Vertebrata</taxon>
        <taxon>Euteleostomi</taxon>
        <taxon>Mammalia</taxon>
        <taxon>Eutheria</taxon>
        <taxon>Euarchontoglires</taxon>
        <taxon>Glires</taxon>
        <taxon>Rodentia</taxon>
        <taxon>Hystricomorpha</taxon>
        <taxon>Bathyergidae</taxon>
        <taxon>Fukomys</taxon>
    </lineage>
</organism>
<dbReference type="STRING" id="885580.ENSFDAP00000010182"/>
<sequence>MPVPWAWLPPVGLSEARGSLVSQAAGLLPCGATSALDALPAPVSTVQRTEGTEGIIERVPCSTLVRSGSGVLFPQCRCEVDQKYSGCRRQCHPAGSQAHAALSASFPRPGAAKPPAGHQVKDDVRHKVHLNTFGFFKDGFMRVNVTSLSMHDPAGAADKDAAIGFSLDRTKNDGFSSYLGEDVNYCILRKQSVSVTLLILDISRSEVKIRSPPEAGAQLPRIVFGSGEKVPGQSPASESSGNQTQRAQDGGKSERSTGDAKAPGEKSFSVHSNAGAVSFQFFFNISTDDQEGLYSLYFHKCPSNEWQSSDKFSFSLDIKIIEKNPDSYLSAGEIPLPKLYISMAAFFFLAGTIWIHILRKRRNDVFKIHWLMAALPFTKSLSLVFHAIDYHYISSQGFPIEGWAVVYYITHLLKGALLFITIALIGTGWAFIKHILSDKDKKIFMIVIPLQVLANVAYIIIESTEEGTTEYSLWKDSLFLVDLLCCGAILFPVVWSIRHLQEASATDGKGKLERGGSPAPSGWGPLRFKPVQLGFTAKREQWGPRPAGGPGWRGEASQRGTGHSPGVATWSPQGWGEGRDDLEADTGQLGTAAQCLLDCGQPRPVCCGRTSGCAGCSRGPPAWLRSRPLCGAAINLAKLKLFRHYYVLIVCYIYFTRIIAFLLKLAVPFQWKWLYQLLDEMATLVFFVLTGYKFRPASDNPYLQLSQEDEDLEMESVVTTSGVMENMKKVKKVTNGSVEPQADWEGTAQDFDWSVRHHQDRLPARGGNESQRSPPQSPHESACGAAWGWGCVALAGTTEAWLFDLEGTAALGPLHRRGGGAVDKDPGRLLPAPTPPASQHICSLAGRAAHPPVLRTRRGFPTAQVLVDWPAGWLGGLFFSFRAVRRSGPFLTEKEVQQWYKGFIKDCPSGQLDAAGFQKIYKQFFPFGDPTKFATFVFNVFDENKDGRIEFSEFIQALSVTSRGTLDEKLRWAFKLYDLDNDGYITRNEMLDIVDAIYQMVGNTVELPEEENTPEKRVDRIFAMMDKNADGKLTLQEFQEGSKADPSIVQALSLYDGLV</sequence>
<dbReference type="InterPro" id="IPR018247">
    <property type="entry name" value="EF_Hand_1_Ca_BS"/>
</dbReference>
<evidence type="ECO:0000256" key="2">
    <source>
        <dbReference type="ARBA" id="ARBA00006049"/>
    </source>
</evidence>
<keyword evidence="6" id="KW-0732">Signal</keyword>
<comment type="similarity">
    <text evidence="2">Belongs to the recoverin family.</text>
</comment>
<comment type="subcellular location">
    <subcellularLocation>
        <location evidence="1">Golgi apparatus membrane</location>
        <topology evidence="1">Multi-pass membrane protein</topology>
    </subcellularLocation>
</comment>
<dbReference type="Pfam" id="PF06814">
    <property type="entry name" value="GOST_TM"/>
    <property type="match status" value="2"/>
</dbReference>
<feature type="compositionally biased region" description="Polar residues" evidence="12">
    <location>
        <begin position="234"/>
        <end position="247"/>
    </location>
</feature>
<feature type="transmembrane region" description="Helical" evidence="13">
    <location>
        <begin position="370"/>
        <end position="393"/>
    </location>
</feature>
<dbReference type="GO" id="GO:0000139">
    <property type="term" value="C:Golgi membrane"/>
    <property type="evidence" value="ECO:0007669"/>
    <property type="project" value="UniProtKB-SubCell"/>
</dbReference>
<dbReference type="PROSITE" id="PS00018">
    <property type="entry name" value="EF_HAND_1"/>
    <property type="match status" value="3"/>
</dbReference>
<proteinExistence type="inferred from homology"/>
<evidence type="ECO:0000256" key="6">
    <source>
        <dbReference type="ARBA" id="ARBA00022729"/>
    </source>
</evidence>
<feature type="transmembrane region" description="Helical" evidence="13">
    <location>
        <begin position="405"/>
        <end position="431"/>
    </location>
</feature>
<dbReference type="GO" id="GO:0032050">
    <property type="term" value="F:clathrin heavy chain binding"/>
    <property type="evidence" value="ECO:0007669"/>
    <property type="project" value="TreeGrafter"/>
</dbReference>
<dbReference type="InterPro" id="IPR053937">
    <property type="entry name" value="GOST_TM"/>
</dbReference>
<evidence type="ECO:0000256" key="3">
    <source>
        <dbReference type="ARBA" id="ARBA00022692"/>
    </source>
</evidence>
<feature type="transmembrane region" description="Helical" evidence="13">
    <location>
        <begin position="443"/>
        <end position="461"/>
    </location>
</feature>
<feature type="region of interest" description="Disordered" evidence="12">
    <location>
        <begin position="761"/>
        <end position="781"/>
    </location>
</feature>
<dbReference type="Proteomes" id="UP000028990">
    <property type="component" value="Unassembled WGS sequence"/>
</dbReference>
<evidence type="ECO:0000256" key="9">
    <source>
        <dbReference type="ARBA" id="ARBA00022989"/>
    </source>
</evidence>
<dbReference type="PANTHER" id="PTHR21229:SF12">
    <property type="entry name" value="PROTEIN GPR107"/>
    <property type="match status" value="1"/>
</dbReference>
<dbReference type="GO" id="GO:0005509">
    <property type="term" value="F:calcium ion binding"/>
    <property type="evidence" value="ECO:0007669"/>
    <property type="project" value="InterPro"/>
</dbReference>
<reference evidence="15 16" key="1">
    <citation type="submission" date="2013-11" db="EMBL/GenBank/DDBJ databases">
        <title>The Damaraland mole rat (Fukomys damarensis) genome and evolution of African mole rats.</title>
        <authorList>
            <person name="Gladyshev V.N."/>
            <person name="Fang X."/>
        </authorList>
    </citation>
    <scope>NUCLEOTIDE SEQUENCE [LARGE SCALE GENOMIC DNA]</scope>
    <source>
        <tissue evidence="15">Liver</tissue>
    </source>
</reference>
<evidence type="ECO:0000256" key="11">
    <source>
        <dbReference type="ARBA" id="ARBA00023288"/>
    </source>
</evidence>
<dbReference type="SUPFAM" id="SSF47473">
    <property type="entry name" value="EF-hand"/>
    <property type="match status" value="1"/>
</dbReference>
<evidence type="ECO:0000256" key="5">
    <source>
        <dbReference type="ARBA" id="ARBA00022723"/>
    </source>
</evidence>
<dbReference type="Pfam" id="PF13499">
    <property type="entry name" value="EF-hand_7"/>
    <property type="match status" value="1"/>
</dbReference>
<evidence type="ECO:0000256" key="8">
    <source>
        <dbReference type="ARBA" id="ARBA00022837"/>
    </source>
</evidence>
<dbReference type="SMART" id="SM00054">
    <property type="entry name" value="EFh"/>
    <property type="match status" value="3"/>
</dbReference>
<gene>
    <name evidence="15" type="ORF">H920_06680</name>
</gene>
<keyword evidence="10 13" id="KW-0472">Membrane</keyword>
<dbReference type="InterPro" id="IPR009637">
    <property type="entry name" value="GPR107/GPR108-like"/>
</dbReference>
<feature type="transmembrane region" description="Helical" evidence="13">
    <location>
        <begin position="645"/>
        <end position="667"/>
    </location>
</feature>
<dbReference type="AlphaFoldDB" id="A0A091DIG9"/>
<feature type="domain" description="EF-hand" evidence="14">
    <location>
        <begin position="929"/>
        <end position="964"/>
    </location>
</feature>
<dbReference type="EMBL" id="KN122233">
    <property type="protein sequence ID" value="KFO31929.1"/>
    <property type="molecule type" value="Genomic_DNA"/>
</dbReference>
<evidence type="ECO:0000256" key="12">
    <source>
        <dbReference type="SAM" id="MobiDB-lite"/>
    </source>
</evidence>
<keyword evidence="7" id="KW-0677">Repeat</keyword>
<evidence type="ECO:0000256" key="4">
    <source>
        <dbReference type="ARBA" id="ARBA00022707"/>
    </source>
</evidence>
<keyword evidence="9 13" id="KW-1133">Transmembrane helix</keyword>
<feature type="compositionally biased region" description="Basic and acidic residues" evidence="12">
    <location>
        <begin position="249"/>
        <end position="264"/>
    </location>
</feature>
<dbReference type="InterPro" id="IPR011992">
    <property type="entry name" value="EF-hand-dom_pair"/>
</dbReference>
<dbReference type="Pfam" id="PF13202">
    <property type="entry name" value="EF-hand_5"/>
    <property type="match status" value="1"/>
</dbReference>
<keyword evidence="3 13" id="KW-0812">Transmembrane</keyword>
<feature type="region of interest" description="Disordered" evidence="12">
    <location>
        <begin position="540"/>
        <end position="572"/>
    </location>
</feature>
<evidence type="ECO:0000256" key="10">
    <source>
        <dbReference type="ARBA" id="ARBA00023136"/>
    </source>
</evidence>
<evidence type="ECO:0000256" key="1">
    <source>
        <dbReference type="ARBA" id="ARBA00004653"/>
    </source>
</evidence>
<dbReference type="FunFam" id="1.10.238.10:FF:000078">
    <property type="entry name" value="Hippocalcin-like 1"/>
    <property type="match status" value="1"/>
</dbReference>
<keyword evidence="5" id="KW-0479">Metal-binding</keyword>
<evidence type="ECO:0000256" key="7">
    <source>
        <dbReference type="ARBA" id="ARBA00022737"/>
    </source>
</evidence>
<name>A0A091DIG9_FUKDA</name>
<accession>A0A091DIG9</accession>
<evidence type="ECO:0000313" key="16">
    <source>
        <dbReference type="Proteomes" id="UP000028990"/>
    </source>
</evidence>
<dbReference type="InterPro" id="IPR002048">
    <property type="entry name" value="EF_hand_dom"/>
</dbReference>
<keyword evidence="11" id="KW-0449">Lipoprotein</keyword>
<protein>
    <submittedName>
        <fullName evidence="15">Protein GPR107</fullName>
    </submittedName>
</protein>